<evidence type="ECO:0000259" key="9">
    <source>
        <dbReference type="Pfam" id="PF13742"/>
    </source>
</evidence>
<feature type="compositionally biased region" description="Low complexity" evidence="7">
    <location>
        <begin position="414"/>
        <end position="455"/>
    </location>
</feature>
<dbReference type="Pfam" id="PF13742">
    <property type="entry name" value="tRNA_anti_2"/>
    <property type="match status" value="1"/>
</dbReference>
<keyword evidence="2 5" id="KW-0540">Nuclease</keyword>
<comment type="catalytic activity">
    <reaction evidence="5 6">
        <text>Exonucleolytic cleavage in either 5'- to 3'- or 3'- to 5'-direction to yield nucleoside 5'-phosphates.</text>
        <dbReference type="EC" id="3.1.11.6"/>
    </reaction>
</comment>
<reference evidence="10 11" key="1">
    <citation type="submission" date="2013-08" db="EMBL/GenBank/DDBJ databases">
        <title>Intrasporangium oryzae NRRL B-24470.</title>
        <authorList>
            <person name="Liu H."/>
            <person name="Wang G."/>
        </authorList>
    </citation>
    <scope>NUCLEOTIDE SEQUENCE [LARGE SCALE GENOMIC DNA]</scope>
    <source>
        <strain evidence="10 11">NRRL B-24470</strain>
    </source>
</reference>
<dbReference type="EC" id="3.1.11.6" evidence="5"/>
<evidence type="ECO:0000256" key="5">
    <source>
        <dbReference type="HAMAP-Rule" id="MF_00378"/>
    </source>
</evidence>
<dbReference type="EMBL" id="AWSA01000005">
    <property type="protein sequence ID" value="EWT03090.1"/>
    <property type="molecule type" value="Genomic_DNA"/>
</dbReference>
<feature type="domain" description="Exonuclease VII large subunit C-terminal" evidence="8">
    <location>
        <begin position="134"/>
        <end position="355"/>
    </location>
</feature>
<comment type="function">
    <text evidence="5">Bidirectionally degrades single-stranded DNA into large acid-insoluble oligonucleotides, which are then degraded further into small acid-soluble oligonucleotides.</text>
</comment>
<dbReference type="STRING" id="1386089.N865_04025"/>
<keyword evidence="1 5" id="KW-0963">Cytoplasm</keyword>
<dbReference type="GO" id="GO:0009318">
    <property type="term" value="C:exodeoxyribonuclease VII complex"/>
    <property type="evidence" value="ECO:0007669"/>
    <property type="project" value="UniProtKB-UniRule"/>
</dbReference>
<comment type="subcellular location">
    <subcellularLocation>
        <location evidence="5 6">Cytoplasm</location>
    </subcellularLocation>
</comment>
<dbReference type="InterPro" id="IPR003753">
    <property type="entry name" value="Exonuc_VII_L"/>
</dbReference>
<comment type="similarity">
    <text evidence="5 6">Belongs to the XseA family.</text>
</comment>
<protein>
    <recommendedName>
        <fullName evidence="5">Exodeoxyribonuclease 7 large subunit</fullName>
        <ecNumber evidence="5">3.1.11.6</ecNumber>
    </recommendedName>
    <alternativeName>
        <fullName evidence="5">Exodeoxyribonuclease VII large subunit</fullName>
        <shortName evidence="5">Exonuclease VII large subunit</shortName>
    </alternativeName>
</protein>
<dbReference type="InterPro" id="IPR025824">
    <property type="entry name" value="OB-fold_nuc-bd_dom"/>
</dbReference>
<evidence type="ECO:0000256" key="4">
    <source>
        <dbReference type="ARBA" id="ARBA00022839"/>
    </source>
</evidence>
<dbReference type="GO" id="GO:0005737">
    <property type="term" value="C:cytoplasm"/>
    <property type="evidence" value="ECO:0007669"/>
    <property type="project" value="UniProtKB-SubCell"/>
</dbReference>
<evidence type="ECO:0000256" key="7">
    <source>
        <dbReference type="SAM" id="MobiDB-lite"/>
    </source>
</evidence>
<dbReference type="CDD" id="cd04489">
    <property type="entry name" value="ExoVII_LU_OBF"/>
    <property type="match status" value="1"/>
</dbReference>
<name>W9GAL6_9MICO</name>
<dbReference type="PATRIC" id="fig|1386089.3.peg.710"/>
<dbReference type="Proteomes" id="UP000019489">
    <property type="component" value="Unassembled WGS sequence"/>
</dbReference>
<feature type="domain" description="OB-fold nucleic acid binding" evidence="9">
    <location>
        <begin position="19"/>
        <end position="111"/>
    </location>
</feature>
<dbReference type="PANTHER" id="PTHR30008:SF0">
    <property type="entry name" value="EXODEOXYRIBONUCLEASE 7 LARGE SUBUNIT"/>
    <property type="match status" value="1"/>
</dbReference>
<keyword evidence="3 5" id="KW-0378">Hydrolase</keyword>
<dbReference type="RefSeq" id="WP_084327900.1">
    <property type="nucleotide sequence ID" value="NZ_AWSA01000005.1"/>
</dbReference>
<dbReference type="GO" id="GO:0008855">
    <property type="term" value="F:exodeoxyribonuclease VII activity"/>
    <property type="evidence" value="ECO:0007669"/>
    <property type="project" value="UniProtKB-UniRule"/>
</dbReference>
<dbReference type="NCBIfam" id="TIGR00237">
    <property type="entry name" value="xseA"/>
    <property type="match status" value="1"/>
</dbReference>
<keyword evidence="4 5" id="KW-0269">Exonuclease</keyword>
<evidence type="ECO:0000256" key="6">
    <source>
        <dbReference type="RuleBase" id="RU004355"/>
    </source>
</evidence>
<evidence type="ECO:0000259" key="8">
    <source>
        <dbReference type="Pfam" id="PF02601"/>
    </source>
</evidence>
<evidence type="ECO:0000313" key="10">
    <source>
        <dbReference type="EMBL" id="EWT03090.1"/>
    </source>
</evidence>
<dbReference type="Pfam" id="PF02601">
    <property type="entry name" value="Exonuc_VII_L"/>
    <property type="match status" value="1"/>
</dbReference>
<dbReference type="GO" id="GO:0006308">
    <property type="term" value="P:DNA catabolic process"/>
    <property type="evidence" value="ECO:0007669"/>
    <property type="project" value="UniProtKB-UniRule"/>
</dbReference>
<keyword evidence="11" id="KW-1185">Reference proteome</keyword>
<comment type="subunit">
    <text evidence="5">Heterooligomer composed of large and small subunits.</text>
</comment>
<dbReference type="eggNOG" id="COG1570">
    <property type="taxonomic scope" value="Bacteria"/>
</dbReference>
<comment type="caution">
    <text evidence="10">The sequence shown here is derived from an EMBL/GenBank/DDBJ whole genome shotgun (WGS) entry which is preliminary data.</text>
</comment>
<proteinExistence type="inferred from homology"/>
<evidence type="ECO:0000313" key="11">
    <source>
        <dbReference type="Proteomes" id="UP000019489"/>
    </source>
</evidence>
<sequence length="484" mass="52243">MTNPLPEKAADTTAEQPWPVRVLSLKISDYVDRMSQLWVEGQVVQFSPRGSTAYLTLRDPDVDMSLSVSVPMNAVSAMAVPLTQGARVVLQAKPTFWTKRGTLQLEARQIRPVGIGDLLARVEILKRTLAAEGLFDADRKRPIPFLPHTVGLITGRSSAAEKDVVENARRRWPAVRFAIREVAVQGAGAVTEVVAALRELDADRTVDVIVIARGGGALEELLPFSNEAMVRAVAEARTPVISAIGHDVDQPLLDLVADWRASTPTDAGKKVVPDAHLERSTVAGARDRLRGAMDRRIESERRGLRALVSRPVMADPVALVRARRDEIAHLRSRASTRVEARLHRAADQVEHLRRQVVALSPQSTLERGYAVVQHRDGRVVMDPGDAGIGELLRVRVARGDFSVRPVDPGTADDPASTGTTPPARRRTATSTTRKPAAAKPADPGAPATTTASKSTTTRKRASKTAAAAKSADAPRRTRAPKAAS</sequence>
<evidence type="ECO:0000256" key="3">
    <source>
        <dbReference type="ARBA" id="ARBA00022801"/>
    </source>
</evidence>
<gene>
    <name evidence="5" type="primary">xseA</name>
    <name evidence="10" type="ORF">N865_04025</name>
</gene>
<dbReference type="GO" id="GO:0003676">
    <property type="term" value="F:nucleic acid binding"/>
    <property type="evidence" value="ECO:0007669"/>
    <property type="project" value="InterPro"/>
</dbReference>
<accession>W9GAL6</accession>
<evidence type="ECO:0000256" key="1">
    <source>
        <dbReference type="ARBA" id="ARBA00022490"/>
    </source>
</evidence>
<feature type="region of interest" description="Disordered" evidence="7">
    <location>
        <begin position="402"/>
        <end position="484"/>
    </location>
</feature>
<dbReference type="PANTHER" id="PTHR30008">
    <property type="entry name" value="EXODEOXYRIBONUCLEASE 7 LARGE SUBUNIT"/>
    <property type="match status" value="1"/>
</dbReference>
<dbReference type="InterPro" id="IPR020579">
    <property type="entry name" value="Exonuc_VII_lsu_C"/>
</dbReference>
<dbReference type="HAMAP" id="MF_00378">
    <property type="entry name" value="Exonuc_7_L"/>
    <property type="match status" value="1"/>
</dbReference>
<organism evidence="10 11">
    <name type="scientific">Intrasporangium oryzae NRRL B-24470</name>
    <dbReference type="NCBI Taxonomy" id="1386089"/>
    <lineage>
        <taxon>Bacteria</taxon>
        <taxon>Bacillati</taxon>
        <taxon>Actinomycetota</taxon>
        <taxon>Actinomycetes</taxon>
        <taxon>Micrococcales</taxon>
        <taxon>Intrasporangiaceae</taxon>
        <taxon>Intrasporangium</taxon>
    </lineage>
</organism>
<dbReference type="AlphaFoldDB" id="W9GAL6"/>
<evidence type="ECO:0000256" key="2">
    <source>
        <dbReference type="ARBA" id="ARBA00022722"/>
    </source>
</evidence>